<dbReference type="InterPro" id="IPR038765">
    <property type="entry name" value="Papain-like_cys_pep_sf"/>
</dbReference>
<gene>
    <name evidence="1" type="ORF">S01H1_05778</name>
</gene>
<comment type="caution">
    <text evidence="1">The sequence shown here is derived from an EMBL/GenBank/DDBJ whole genome shotgun (WGS) entry which is preliminary data.</text>
</comment>
<dbReference type="Gene3D" id="3.90.70.50">
    <property type="entry name" value="Peptidase C10, streptopain"/>
    <property type="match status" value="1"/>
</dbReference>
<feature type="non-terminal residue" evidence="1">
    <location>
        <position position="487"/>
    </location>
</feature>
<dbReference type="Pfam" id="PF01640">
    <property type="entry name" value="Peptidase_C10"/>
    <property type="match status" value="1"/>
</dbReference>
<organism evidence="1">
    <name type="scientific">marine sediment metagenome</name>
    <dbReference type="NCBI Taxonomy" id="412755"/>
    <lineage>
        <taxon>unclassified sequences</taxon>
        <taxon>metagenomes</taxon>
        <taxon>ecological metagenomes</taxon>
    </lineage>
</organism>
<protein>
    <recommendedName>
        <fullName evidence="2">Spi protease inhibitor domain-containing protein</fullName>
    </recommendedName>
</protein>
<dbReference type="SUPFAM" id="SSF49464">
    <property type="entry name" value="Carboxypeptidase regulatory domain-like"/>
    <property type="match status" value="2"/>
</dbReference>
<accession>X0S4W3</accession>
<evidence type="ECO:0008006" key="2">
    <source>
        <dbReference type="Google" id="ProtNLM"/>
    </source>
</evidence>
<dbReference type="EMBL" id="BARS01003004">
    <property type="protein sequence ID" value="GAF76093.1"/>
    <property type="molecule type" value="Genomic_DNA"/>
</dbReference>
<dbReference type="GO" id="GO:0006508">
    <property type="term" value="P:proteolysis"/>
    <property type="evidence" value="ECO:0007669"/>
    <property type="project" value="InterPro"/>
</dbReference>
<dbReference type="InterPro" id="IPR013783">
    <property type="entry name" value="Ig-like_fold"/>
</dbReference>
<evidence type="ECO:0000313" key="1">
    <source>
        <dbReference type="EMBL" id="GAF76093.1"/>
    </source>
</evidence>
<dbReference type="Gene3D" id="2.60.40.10">
    <property type="entry name" value="Immunoglobulins"/>
    <property type="match status" value="2"/>
</dbReference>
<proteinExistence type="predicted"/>
<dbReference type="InterPro" id="IPR000200">
    <property type="entry name" value="Peptidase_C10"/>
</dbReference>
<dbReference type="SUPFAM" id="SSF54001">
    <property type="entry name" value="Cysteine proteinases"/>
    <property type="match status" value="1"/>
</dbReference>
<name>X0S4W3_9ZZZZ</name>
<feature type="non-terminal residue" evidence="1">
    <location>
        <position position="1"/>
    </location>
</feature>
<dbReference type="AlphaFoldDB" id="X0S4W3"/>
<dbReference type="GO" id="GO:0008234">
    <property type="term" value="F:cysteine-type peptidase activity"/>
    <property type="evidence" value="ECO:0007669"/>
    <property type="project" value="InterPro"/>
</dbReference>
<sequence length="487" mass="54144">TSDLVPSEVDTSQKEKNEGAWEKILTEDFSPEIYISAVYLNSVSPMLTSKWNQTHPYNACCPELNGQRCVAGCMATAQAQVMYYWEYPTTGQGVNSYSWRSVNEYLSADFNHEYYWDRMFDSYTGSESQEQIDAVARLMFDVGLARNMNYGLTGSFTAPNRNNSLVAFFKYSQDVRFINRADYVSWADWFDVFKEQMEHGWPVLLYIYGIKSGDSHAVAVDGYRVEAGVNQVHVNMGWGGLADDYYSIDNIYDMGSIEIDSALINIYPPDCTNTGDISGKITDEIGNPLKDVHAKIYDQDENHVKSAWTDNAGNFVADCLNEGTYKIFFDASQAGDYLSEWHNDRDSFDAADSVSVIIGSSTTGIDAVLKELESGGIKGKVTDSSGTGIADVRVCAWRSTGSYVGCWYTDNNGDYEIKHLKADSYKLCFDAEYVPGWYALEWYNDKDSIDTADLVSVTEESITSGIDAVLAKGGNIKGRVTNSAGEG</sequence>
<dbReference type="InterPro" id="IPR044934">
    <property type="entry name" value="Streptopain_sf"/>
</dbReference>
<dbReference type="PRINTS" id="PR00797">
    <property type="entry name" value="STREPTOPAIN"/>
</dbReference>
<dbReference type="InterPro" id="IPR008969">
    <property type="entry name" value="CarboxyPept-like_regulatory"/>
</dbReference>
<reference evidence="1" key="1">
    <citation type="journal article" date="2014" name="Front. Microbiol.">
        <title>High frequency of phylogenetically diverse reductive dehalogenase-homologous genes in deep subseafloor sedimentary metagenomes.</title>
        <authorList>
            <person name="Kawai M."/>
            <person name="Futagami T."/>
            <person name="Toyoda A."/>
            <person name="Takaki Y."/>
            <person name="Nishi S."/>
            <person name="Hori S."/>
            <person name="Arai W."/>
            <person name="Tsubouchi T."/>
            <person name="Morono Y."/>
            <person name="Uchiyama I."/>
            <person name="Ito T."/>
            <person name="Fujiyama A."/>
            <person name="Inagaki F."/>
            <person name="Takami H."/>
        </authorList>
    </citation>
    <scope>NUCLEOTIDE SEQUENCE</scope>
    <source>
        <strain evidence="1">Expedition CK06-06</strain>
    </source>
</reference>